<evidence type="ECO:0000256" key="5">
    <source>
        <dbReference type="ARBA" id="ARBA00022997"/>
    </source>
</evidence>
<name>A0A0F3RNX9_9LACO</name>
<dbReference type="Proteomes" id="UP000033491">
    <property type="component" value="Unassembled WGS sequence"/>
</dbReference>
<evidence type="ECO:0000256" key="3">
    <source>
        <dbReference type="ARBA" id="ARBA00022670"/>
    </source>
</evidence>
<organism evidence="7 8">
    <name type="scientific">Levilactobacillus spicheri</name>
    <dbReference type="NCBI Taxonomy" id="216463"/>
    <lineage>
        <taxon>Bacteria</taxon>
        <taxon>Bacillati</taxon>
        <taxon>Bacillota</taxon>
        <taxon>Bacilli</taxon>
        <taxon>Lactobacillales</taxon>
        <taxon>Lactobacillaceae</taxon>
        <taxon>Levilactobacillus</taxon>
    </lineage>
</organism>
<evidence type="ECO:0000313" key="7">
    <source>
        <dbReference type="EMBL" id="KJW11718.1"/>
    </source>
</evidence>
<dbReference type="Gene3D" id="3.60.60.10">
    <property type="entry name" value="Penicillin V Acylase, Chain A"/>
    <property type="match status" value="1"/>
</dbReference>
<evidence type="ECO:0000256" key="1">
    <source>
        <dbReference type="ARBA" id="ARBA00001670"/>
    </source>
</evidence>
<dbReference type="GO" id="GO:0016805">
    <property type="term" value="F:dipeptidase activity"/>
    <property type="evidence" value="ECO:0007669"/>
    <property type="project" value="UniProtKB-KW"/>
</dbReference>
<comment type="caution">
    <text evidence="7">The sequence shown here is derived from an EMBL/GenBank/DDBJ whole genome shotgun (WGS) entry which is preliminary data.</text>
</comment>
<dbReference type="OrthoDB" id="9764088at2"/>
<keyword evidence="5 6" id="KW-0224">Dipeptidase</keyword>
<dbReference type="NCBIfam" id="NF033678">
    <property type="entry name" value="C69_fam_dipept"/>
    <property type="match status" value="1"/>
</dbReference>
<comment type="catalytic activity">
    <reaction evidence="1">
        <text>an L-aminoacyl-L-amino acid + H2O = 2 an L-alpha-amino acid</text>
        <dbReference type="Rhea" id="RHEA:48940"/>
        <dbReference type="ChEBI" id="CHEBI:15377"/>
        <dbReference type="ChEBI" id="CHEBI:59869"/>
        <dbReference type="ChEBI" id="CHEBI:77460"/>
        <dbReference type="EC" id="3.4.13.19"/>
    </reaction>
</comment>
<evidence type="ECO:0000313" key="8">
    <source>
        <dbReference type="Proteomes" id="UP000033491"/>
    </source>
</evidence>
<keyword evidence="3 6" id="KW-0645">Protease</keyword>
<evidence type="ECO:0000256" key="4">
    <source>
        <dbReference type="ARBA" id="ARBA00022801"/>
    </source>
</evidence>
<evidence type="ECO:0000256" key="2">
    <source>
        <dbReference type="ARBA" id="ARBA00007225"/>
    </source>
</evidence>
<dbReference type="InterPro" id="IPR047804">
    <property type="entry name" value="C69_dipept_A-like"/>
</dbReference>
<dbReference type="AlphaFoldDB" id="A0A0F3RNX9"/>
<evidence type="ECO:0000256" key="6">
    <source>
        <dbReference type="RuleBase" id="RU364089"/>
    </source>
</evidence>
<dbReference type="PATRIC" id="fig|216463.3.peg.1883"/>
<comment type="similarity">
    <text evidence="2 6">Belongs to the peptidase C69 family.</text>
</comment>
<keyword evidence="4 6" id="KW-0378">Hydrolase</keyword>
<dbReference type="Pfam" id="PF03577">
    <property type="entry name" value="Peptidase_C69"/>
    <property type="match status" value="1"/>
</dbReference>
<dbReference type="EC" id="3.4.-.-" evidence="6"/>
<sequence>MTGKHLTACTSVLVGKDATVDGSTLIARNDDTFLPLTPQRFYVHPAEHLTEPKTWTSNQNGFTAPIPTDGYRYLATPNVEIEKTGEYAESGINAQNVAMSATESVYGNPDALAFDPLVADGLAEDSLQTMVLPYITSARDGVRYLGNLIKQYGSPEGNGVLFSDNQEVWYMEIVTGHHWVAQRIPDDAYAVTANQVAIQQVTFDDPDNFMFSAGIQAFVAEHHLNPDQDGWNFRHIFGTSTEKDRHYNTPRVWFGQRYLNPEIEQDPQSSDLPFICRTSHKISVEDVEYILSSHYNETPYDPLGHGPEELRTKFRPISMNRTQNSHVLQVRNDVPAAQSAIMWVCFGVPAFSPYVPFFANVTDTDPSYSQTPRRLDDQSAYWMYRKLSMIVESHYRDFIEQDVDYVTAAKQNLRTHVAQALAHAAQENLSGEALTAYLTEQNHQVTADMRQVTTQFTNDLIEKGLTLSKLTFNMDKNL</sequence>
<dbReference type="InterPro" id="IPR005322">
    <property type="entry name" value="Peptidase_C69"/>
</dbReference>
<reference evidence="7 8" key="1">
    <citation type="submission" date="2015-03" db="EMBL/GenBank/DDBJ databases">
        <authorList>
            <person name="Zheng J."/>
            <person name="Ganezle M."/>
        </authorList>
    </citation>
    <scope>NUCLEOTIDE SEQUENCE [LARGE SCALE GENOMIC DNA]</scope>
    <source>
        <strain evidence="7 8">LP38</strain>
    </source>
</reference>
<accession>A0A0F3RNX9</accession>
<proteinExistence type="inferred from homology"/>
<dbReference type="PANTHER" id="PTHR12994:SF17">
    <property type="entry name" value="LD30995P"/>
    <property type="match status" value="1"/>
</dbReference>
<protein>
    <recommendedName>
        <fullName evidence="6">Dipeptidase</fullName>
        <ecNumber evidence="6">3.4.-.-</ecNumber>
    </recommendedName>
</protein>
<dbReference type="PANTHER" id="PTHR12994">
    <property type="entry name" value="SECERNIN"/>
    <property type="match status" value="1"/>
</dbReference>
<dbReference type="RefSeq" id="WP_045808499.1">
    <property type="nucleotide sequence ID" value="NZ_JZCR01000025.1"/>
</dbReference>
<dbReference type="GO" id="GO:0006508">
    <property type="term" value="P:proteolysis"/>
    <property type="evidence" value="ECO:0007669"/>
    <property type="project" value="UniProtKB-KW"/>
</dbReference>
<dbReference type="GO" id="GO:0070004">
    <property type="term" value="F:cysteine-type exopeptidase activity"/>
    <property type="evidence" value="ECO:0007669"/>
    <property type="project" value="InterPro"/>
</dbReference>
<gene>
    <name evidence="7" type="ORF">VC81_13100</name>
</gene>
<dbReference type="EMBL" id="JZCR01000025">
    <property type="protein sequence ID" value="KJW11718.1"/>
    <property type="molecule type" value="Genomic_DNA"/>
</dbReference>